<evidence type="ECO:0000256" key="1">
    <source>
        <dbReference type="ARBA" id="ARBA00001946"/>
    </source>
</evidence>
<reference evidence="4" key="1">
    <citation type="journal article" date="2023" name="Science">
        <title>Elucidation of the pathway for biosynthesis of saponin adjuvants from the soapbark tree.</title>
        <authorList>
            <person name="Reed J."/>
            <person name="Orme A."/>
            <person name="El-Demerdash A."/>
            <person name="Owen C."/>
            <person name="Martin L.B.B."/>
            <person name="Misra R.C."/>
            <person name="Kikuchi S."/>
            <person name="Rejzek M."/>
            <person name="Martin A.C."/>
            <person name="Harkess A."/>
            <person name="Leebens-Mack J."/>
            <person name="Louveau T."/>
            <person name="Stephenson M.J."/>
            <person name="Osbourn A."/>
        </authorList>
    </citation>
    <scope>NUCLEOTIDE SEQUENCE</scope>
    <source>
        <strain evidence="4">S10</strain>
    </source>
</reference>
<dbReference type="Gene3D" id="1.50.10.160">
    <property type="match status" value="1"/>
</dbReference>
<dbReference type="AlphaFoldDB" id="A0AAD7QAI5"/>
<evidence type="ECO:0000313" key="5">
    <source>
        <dbReference type="Proteomes" id="UP001163823"/>
    </source>
</evidence>
<dbReference type="SUPFAM" id="SSF48239">
    <property type="entry name" value="Terpenoid cyclases/Protein prenyltransferases"/>
    <property type="match status" value="1"/>
</dbReference>
<protein>
    <submittedName>
        <fullName evidence="4">Copalyl diphosphate synthase</fullName>
    </submittedName>
</protein>
<accession>A0AAD7QAI5</accession>
<keyword evidence="3" id="KW-0460">Magnesium</keyword>
<dbReference type="PANTHER" id="PTHR31739">
    <property type="entry name" value="ENT-COPALYL DIPHOSPHATE SYNTHASE, CHLOROPLASTIC"/>
    <property type="match status" value="1"/>
</dbReference>
<evidence type="ECO:0000313" key="4">
    <source>
        <dbReference type="EMBL" id="KAJ7977386.1"/>
    </source>
</evidence>
<dbReference type="GO" id="GO:0000287">
    <property type="term" value="F:magnesium ion binding"/>
    <property type="evidence" value="ECO:0007669"/>
    <property type="project" value="TreeGrafter"/>
</dbReference>
<dbReference type="InterPro" id="IPR008930">
    <property type="entry name" value="Terpenoid_cyclase/PrenylTrfase"/>
</dbReference>
<evidence type="ECO:0000256" key="2">
    <source>
        <dbReference type="ARBA" id="ARBA00022723"/>
    </source>
</evidence>
<dbReference type="GO" id="GO:0010333">
    <property type="term" value="F:terpene synthase activity"/>
    <property type="evidence" value="ECO:0007669"/>
    <property type="project" value="InterPro"/>
</dbReference>
<dbReference type="PANTHER" id="PTHR31739:SF4">
    <property type="entry name" value="ENT-COPALYL DIPHOSPHATE SYNTHASE, CHLOROPLASTIC"/>
    <property type="match status" value="1"/>
</dbReference>
<dbReference type="GO" id="GO:0009686">
    <property type="term" value="P:gibberellin biosynthetic process"/>
    <property type="evidence" value="ECO:0007669"/>
    <property type="project" value="TreeGrafter"/>
</dbReference>
<dbReference type="GO" id="GO:0009507">
    <property type="term" value="C:chloroplast"/>
    <property type="evidence" value="ECO:0007669"/>
    <property type="project" value="TreeGrafter"/>
</dbReference>
<evidence type="ECO:0000256" key="3">
    <source>
        <dbReference type="ARBA" id="ARBA00022842"/>
    </source>
</evidence>
<keyword evidence="5" id="KW-1185">Reference proteome</keyword>
<proteinExistence type="predicted"/>
<gene>
    <name evidence="4" type="ORF">O6P43_007024</name>
</gene>
<dbReference type="Proteomes" id="UP001163823">
    <property type="component" value="Chromosome 3"/>
</dbReference>
<dbReference type="EMBL" id="JARAOO010000003">
    <property type="protein sequence ID" value="KAJ7977386.1"/>
    <property type="molecule type" value="Genomic_DNA"/>
</dbReference>
<comment type="cofactor">
    <cofactor evidence="1">
        <name>Mg(2+)</name>
        <dbReference type="ChEBI" id="CHEBI:18420"/>
    </cofactor>
</comment>
<name>A0AAD7QAI5_QUISA</name>
<comment type="caution">
    <text evidence="4">The sequence shown here is derived from an EMBL/GenBank/DDBJ whole genome shotgun (WGS) entry which is preliminary data.</text>
</comment>
<dbReference type="InterPro" id="IPR050148">
    <property type="entry name" value="Terpene_synthase-like"/>
</dbReference>
<dbReference type="KEGG" id="qsa:O6P43_007024"/>
<organism evidence="4 5">
    <name type="scientific">Quillaja saponaria</name>
    <name type="common">Soap bark tree</name>
    <dbReference type="NCBI Taxonomy" id="32244"/>
    <lineage>
        <taxon>Eukaryota</taxon>
        <taxon>Viridiplantae</taxon>
        <taxon>Streptophyta</taxon>
        <taxon>Embryophyta</taxon>
        <taxon>Tracheophyta</taxon>
        <taxon>Spermatophyta</taxon>
        <taxon>Magnoliopsida</taxon>
        <taxon>eudicotyledons</taxon>
        <taxon>Gunneridae</taxon>
        <taxon>Pentapetalae</taxon>
        <taxon>rosids</taxon>
        <taxon>fabids</taxon>
        <taxon>Fabales</taxon>
        <taxon>Quillajaceae</taxon>
        <taxon>Quillaja</taxon>
    </lineage>
</organism>
<keyword evidence="2" id="KW-0479">Metal-binding</keyword>
<sequence length="146" mass="16630">MLESMGDGEVSISAYDTAWVALVKDLNGTHSPQFPSSLEWIANNQLHDGSWGDSQIFQAHDRIINNLACVIALKTWKIHPKKCEKGMEFLQANIRRLEDENAEHMPIGFEIAFPSLLEMAKSLDIQIHHEDSVINLQNLIHEFRTH</sequence>